<dbReference type="OrthoDB" id="39175at2759"/>
<dbReference type="Gene3D" id="4.10.240.10">
    <property type="entry name" value="Zn(2)-C6 fungal-type DNA-binding domain"/>
    <property type="match status" value="1"/>
</dbReference>
<evidence type="ECO:0000313" key="9">
    <source>
        <dbReference type="Proteomes" id="UP000242146"/>
    </source>
</evidence>
<comment type="caution">
    <text evidence="8">The sequence shown here is derived from an EMBL/GenBank/DDBJ whole genome shotgun (WGS) entry which is preliminary data.</text>
</comment>
<dbReference type="GO" id="GO:0008270">
    <property type="term" value="F:zinc ion binding"/>
    <property type="evidence" value="ECO:0007669"/>
    <property type="project" value="InterPro"/>
</dbReference>
<protein>
    <recommendedName>
        <fullName evidence="7">Zn(2)-C6 fungal-type domain-containing protein</fullName>
    </recommendedName>
</protein>
<evidence type="ECO:0000256" key="6">
    <source>
        <dbReference type="SAM" id="MobiDB-lite"/>
    </source>
</evidence>
<keyword evidence="5" id="KW-0539">Nucleus</keyword>
<evidence type="ECO:0000259" key="7">
    <source>
        <dbReference type="PROSITE" id="PS50048"/>
    </source>
</evidence>
<dbReference type="InterPro" id="IPR051711">
    <property type="entry name" value="Stress_Response_Reg"/>
</dbReference>
<evidence type="ECO:0000313" key="8">
    <source>
        <dbReference type="EMBL" id="ORX56828.1"/>
    </source>
</evidence>
<dbReference type="PANTHER" id="PTHR47540:SF2">
    <property type="entry name" value="ZN(II)2CYS6 TRANSCRIPTION FACTOR (EUROFUNG)"/>
    <property type="match status" value="1"/>
</dbReference>
<name>A0A1X2GLV8_9FUNG</name>
<dbReference type="GO" id="GO:0005634">
    <property type="term" value="C:nucleus"/>
    <property type="evidence" value="ECO:0007669"/>
    <property type="project" value="UniProtKB-SubCell"/>
</dbReference>
<evidence type="ECO:0000256" key="3">
    <source>
        <dbReference type="ARBA" id="ARBA00023125"/>
    </source>
</evidence>
<evidence type="ECO:0000256" key="4">
    <source>
        <dbReference type="ARBA" id="ARBA00023163"/>
    </source>
</evidence>
<dbReference type="InterPro" id="IPR036864">
    <property type="entry name" value="Zn2-C6_fun-type_DNA-bd_sf"/>
</dbReference>
<dbReference type="SMART" id="SM00066">
    <property type="entry name" value="GAL4"/>
    <property type="match status" value="1"/>
</dbReference>
<organism evidence="8 9">
    <name type="scientific">Hesseltinella vesiculosa</name>
    <dbReference type="NCBI Taxonomy" id="101127"/>
    <lineage>
        <taxon>Eukaryota</taxon>
        <taxon>Fungi</taxon>
        <taxon>Fungi incertae sedis</taxon>
        <taxon>Mucoromycota</taxon>
        <taxon>Mucoromycotina</taxon>
        <taxon>Mucoromycetes</taxon>
        <taxon>Mucorales</taxon>
        <taxon>Cunninghamellaceae</taxon>
        <taxon>Hesseltinella</taxon>
    </lineage>
</organism>
<feature type="region of interest" description="Disordered" evidence="6">
    <location>
        <begin position="502"/>
        <end position="528"/>
    </location>
</feature>
<dbReference type="PROSITE" id="PS50048">
    <property type="entry name" value="ZN2_CY6_FUNGAL_2"/>
    <property type="match status" value="1"/>
</dbReference>
<dbReference type="PROSITE" id="PS00463">
    <property type="entry name" value="ZN2_CY6_FUNGAL_1"/>
    <property type="match status" value="1"/>
</dbReference>
<dbReference type="SUPFAM" id="SSF57701">
    <property type="entry name" value="Zn2/Cys6 DNA-binding domain"/>
    <property type="match status" value="1"/>
</dbReference>
<dbReference type="GO" id="GO:0045944">
    <property type="term" value="P:positive regulation of transcription by RNA polymerase II"/>
    <property type="evidence" value="ECO:0007669"/>
    <property type="project" value="TreeGrafter"/>
</dbReference>
<dbReference type="Proteomes" id="UP000242146">
    <property type="component" value="Unassembled WGS sequence"/>
</dbReference>
<keyword evidence="2" id="KW-0805">Transcription regulation</keyword>
<dbReference type="GO" id="GO:0000981">
    <property type="term" value="F:DNA-binding transcription factor activity, RNA polymerase II-specific"/>
    <property type="evidence" value="ECO:0007669"/>
    <property type="project" value="InterPro"/>
</dbReference>
<reference evidence="8 9" key="1">
    <citation type="submission" date="2016-07" db="EMBL/GenBank/DDBJ databases">
        <title>Pervasive Adenine N6-methylation of Active Genes in Fungi.</title>
        <authorList>
            <consortium name="DOE Joint Genome Institute"/>
            <person name="Mondo S.J."/>
            <person name="Dannebaum R.O."/>
            <person name="Kuo R.C."/>
            <person name="Labutti K."/>
            <person name="Haridas S."/>
            <person name="Kuo A."/>
            <person name="Salamov A."/>
            <person name="Ahrendt S.R."/>
            <person name="Lipzen A."/>
            <person name="Sullivan W."/>
            <person name="Andreopoulos W.B."/>
            <person name="Clum A."/>
            <person name="Lindquist E."/>
            <person name="Daum C."/>
            <person name="Ramamoorthy G.K."/>
            <person name="Gryganskyi A."/>
            <person name="Culley D."/>
            <person name="Magnuson J.K."/>
            <person name="James T.Y."/>
            <person name="O'Malley M.A."/>
            <person name="Stajich J.E."/>
            <person name="Spatafora J.W."/>
            <person name="Visel A."/>
            <person name="Grigoriev I.V."/>
        </authorList>
    </citation>
    <scope>NUCLEOTIDE SEQUENCE [LARGE SCALE GENOMIC DNA]</scope>
    <source>
        <strain evidence="8 9">NRRL 3301</strain>
    </source>
</reference>
<dbReference type="PANTHER" id="PTHR47540">
    <property type="entry name" value="THIAMINE REPRESSIBLE GENES REGULATORY PROTEIN THI5"/>
    <property type="match status" value="1"/>
</dbReference>
<evidence type="ECO:0000256" key="1">
    <source>
        <dbReference type="ARBA" id="ARBA00004123"/>
    </source>
</evidence>
<dbReference type="Pfam" id="PF00172">
    <property type="entry name" value="Zn_clus"/>
    <property type="match status" value="1"/>
</dbReference>
<keyword evidence="3" id="KW-0238">DNA-binding</keyword>
<keyword evidence="9" id="KW-1185">Reference proteome</keyword>
<proteinExistence type="predicted"/>
<dbReference type="EMBL" id="MCGT01000009">
    <property type="protein sequence ID" value="ORX56828.1"/>
    <property type="molecule type" value="Genomic_DNA"/>
</dbReference>
<sequence length="786" mass="86606">MSSKFRWQKTCSTDDFAIRKKVSIACLSCRKKRQRCNGENPCDRCVRAHLTCTYAQLLTKTKPPSNIDGSRLRATLTMENDLYTSLAHAHIQSTSRLPPLLFGFFTPSSQPVTLWTRLHSLLLQWHRTQTSLPLHLPRHIATVALPLFLNHNTLYSLFLPADLLQQTLADSSHPYLPSHPPDENHAIELLLDACLALTFLAAAQTLADTLMMDIACLFYQSVKKRWLHLIFSPSRCSPPLLAHLIQVSILLVHYQCAKESEEQAYLTCLVAHGCFEQYQSFNVHPLPISLVVTLHAWQVWLAVYLHRPDPPPLVLPDHPTVQTAHPTSWTWSVLLSFLPFLNNLLAPPPTLSLANLIDQCQQLVHYSPASEATPAQQIVNLYRYILTIQVLAGQWTDDLHFFTKTPPPAEPAGQSQQACLAASEQIIQLLDTMHLIGQDVTSHQSSSPSLLPMRYRALCLAACVLARVPASPLLAPLFSILRQDAKTWSFARDCLASLQSRLATDPSSPSPAAPSTPLSTGSQHQPSQSFHELTYPLDMMETGSSPPTASNPRLAITTADPATRRRTKMRPHIDQEQLNKFTFKSLAVPNQTPWFQVKPSVLPNDDPVDPSVLLPVTPFPSAPRPRSATVGASVTPALKTRSATVGDLHLGGSSRSAAKRRRTVQMPASPMYFIHDIDPTLITADFAQPLLHQDLQSVMIPMMMPTTTSSSSSLATPTAATMLASTSPASSMPLIYVHPPPHPQDKPIATTVLMPTTAAPATAADATLFSEEPFLDDFASLTGFYP</sequence>
<keyword evidence="4" id="KW-0804">Transcription</keyword>
<dbReference type="InterPro" id="IPR001138">
    <property type="entry name" value="Zn2Cys6_DnaBD"/>
</dbReference>
<dbReference type="AlphaFoldDB" id="A0A1X2GLV8"/>
<dbReference type="GO" id="GO:0043565">
    <property type="term" value="F:sequence-specific DNA binding"/>
    <property type="evidence" value="ECO:0007669"/>
    <property type="project" value="TreeGrafter"/>
</dbReference>
<gene>
    <name evidence="8" type="ORF">DM01DRAFT_1406284</name>
</gene>
<evidence type="ECO:0000256" key="2">
    <source>
        <dbReference type="ARBA" id="ARBA00023015"/>
    </source>
</evidence>
<evidence type="ECO:0000256" key="5">
    <source>
        <dbReference type="ARBA" id="ARBA00023242"/>
    </source>
</evidence>
<feature type="domain" description="Zn(2)-C6 fungal-type" evidence="7">
    <location>
        <begin position="25"/>
        <end position="54"/>
    </location>
</feature>
<dbReference type="STRING" id="101127.A0A1X2GLV8"/>
<accession>A0A1X2GLV8</accession>
<dbReference type="CDD" id="cd00067">
    <property type="entry name" value="GAL4"/>
    <property type="match status" value="1"/>
</dbReference>
<comment type="subcellular location">
    <subcellularLocation>
        <location evidence="1">Nucleus</location>
    </subcellularLocation>
</comment>